<comment type="similarity">
    <text evidence="6">Belongs to the Vsr family.</text>
</comment>
<keyword evidence="4" id="KW-0378">Hydrolase</keyword>
<evidence type="ECO:0000256" key="6">
    <source>
        <dbReference type="ARBA" id="ARBA00029466"/>
    </source>
</evidence>
<evidence type="ECO:0000313" key="7">
    <source>
        <dbReference type="EMBL" id="MBA1158673.1"/>
    </source>
</evidence>
<sequence length="148" mass="17702">MGTRPRVVTDAQTSARMKRIRQRDTKPELMLRRWLWARGIRFTTSNRDLPGSPDLANRKHRWAIFVHGCFWHGHENCVRSRLPKRNEEFWRDKIDTNKERDRRKAAQLSEMGFYVMTIWGCEVDKLGELTPQQEAHLLDPLRRLNPPR</sequence>
<accession>A0A838BUU4</accession>
<dbReference type="GO" id="GO:0006298">
    <property type="term" value="P:mismatch repair"/>
    <property type="evidence" value="ECO:0007669"/>
    <property type="project" value="InterPro"/>
</dbReference>
<keyword evidence="1" id="KW-0540">Nuclease</keyword>
<gene>
    <name evidence="7" type="primary">vsr</name>
    <name evidence="7" type="ORF">H0S73_21450</name>
</gene>
<evidence type="ECO:0000256" key="1">
    <source>
        <dbReference type="ARBA" id="ARBA00022722"/>
    </source>
</evidence>
<keyword evidence="3" id="KW-0227">DNA damage</keyword>
<name>A0A838BUU4_9HYPH</name>
<dbReference type="AlphaFoldDB" id="A0A838BUU4"/>
<dbReference type="GO" id="GO:0004519">
    <property type="term" value="F:endonuclease activity"/>
    <property type="evidence" value="ECO:0007669"/>
    <property type="project" value="UniProtKB-KW"/>
</dbReference>
<reference evidence="7 8" key="1">
    <citation type="submission" date="2020-07" db="EMBL/GenBank/DDBJ databases">
        <title>Draft genome and description of Microvirga mediterraneensis Marseille-Q2068 sp. nov.</title>
        <authorList>
            <person name="Boxberger M."/>
        </authorList>
    </citation>
    <scope>NUCLEOTIDE SEQUENCE [LARGE SCALE GENOMIC DNA]</scope>
    <source>
        <strain evidence="7 8">Marseille-Q2068</strain>
    </source>
</reference>
<dbReference type="InterPro" id="IPR011335">
    <property type="entry name" value="Restrct_endonuc-II-like"/>
</dbReference>
<protein>
    <submittedName>
        <fullName evidence="7">DNA mismatch endonuclease Vsr</fullName>
    </submittedName>
</protein>
<evidence type="ECO:0000256" key="5">
    <source>
        <dbReference type="ARBA" id="ARBA00023204"/>
    </source>
</evidence>
<evidence type="ECO:0000256" key="3">
    <source>
        <dbReference type="ARBA" id="ARBA00022763"/>
    </source>
</evidence>
<comment type="caution">
    <text evidence="7">The sequence shown here is derived from an EMBL/GenBank/DDBJ whole genome shotgun (WGS) entry which is preliminary data.</text>
</comment>
<dbReference type="InterPro" id="IPR004603">
    <property type="entry name" value="DNA_mismatch_endonuc_vsr"/>
</dbReference>
<dbReference type="RefSeq" id="WP_181054038.1">
    <property type="nucleotide sequence ID" value="NZ_JACDXJ010000001.1"/>
</dbReference>
<evidence type="ECO:0000256" key="4">
    <source>
        <dbReference type="ARBA" id="ARBA00022801"/>
    </source>
</evidence>
<dbReference type="CDD" id="cd00221">
    <property type="entry name" value="Vsr"/>
    <property type="match status" value="1"/>
</dbReference>
<keyword evidence="2 7" id="KW-0255">Endonuclease</keyword>
<keyword evidence="8" id="KW-1185">Reference proteome</keyword>
<dbReference type="Proteomes" id="UP000572984">
    <property type="component" value="Unassembled WGS sequence"/>
</dbReference>
<dbReference type="EMBL" id="JACDXJ010000001">
    <property type="protein sequence ID" value="MBA1158673.1"/>
    <property type="molecule type" value="Genomic_DNA"/>
</dbReference>
<dbReference type="Gene3D" id="3.40.960.10">
    <property type="entry name" value="VSR Endonuclease"/>
    <property type="match status" value="1"/>
</dbReference>
<evidence type="ECO:0000313" key="8">
    <source>
        <dbReference type="Proteomes" id="UP000572984"/>
    </source>
</evidence>
<keyword evidence="5" id="KW-0234">DNA repair</keyword>
<dbReference type="NCBIfam" id="TIGR00632">
    <property type="entry name" value="vsr"/>
    <property type="match status" value="1"/>
</dbReference>
<dbReference type="SUPFAM" id="SSF52980">
    <property type="entry name" value="Restriction endonuclease-like"/>
    <property type="match status" value="1"/>
</dbReference>
<organism evidence="7 8">
    <name type="scientific">Microvirga mediterraneensis</name>
    <dbReference type="NCBI Taxonomy" id="2754695"/>
    <lineage>
        <taxon>Bacteria</taxon>
        <taxon>Pseudomonadati</taxon>
        <taxon>Pseudomonadota</taxon>
        <taxon>Alphaproteobacteria</taxon>
        <taxon>Hyphomicrobiales</taxon>
        <taxon>Methylobacteriaceae</taxon>
        <taxon>Microvirga</taxon>
    </lineage>
</organism>
<dbReference type="GO" id="GO:0016787">
    <property type="term" value="F:hydrolase activity"/>
    <property type="evidence" value="ECO:0007669"/>
    <property type="project" value="UniProtKB-KW"/>
</dbReference>
<dbReference type="Pfam" id="PF03852">
    <property type="entry name" value="Vsr"/>
    <property type="match status" value="1"/>
</dbReference>
<evidence type="ECO:0000256" key="2">
    <source>
        <dbReference type="ARBA" id="ARBA00022759"/>
    </source>
</evidence>
<proteinExistence type="inferred from homology"/>